<dbReference type="RefSeq" id="WP_265963539.1">
    <property type="nucleotide sequence ID" value="NZ_JAPEVI010000003.1"/>
</dbReference>
<keyword evidence="5" id="KW-1185">Reference proteome</keyword>
<dbReference type="InterPro" id="IPR000182">
    <property type="entry name" value="GNAT_dom"/>
</dbReference>
<feature type="domain" description="N-acetyltransferase" evidence="3">
    <location>
        <begin position="3"/>
        <end position="166"/>
    </location>
</feature>
<evidence type="ECO:0000313" key="5">
    <source>
        <dbReference type="Proteomes" id="UP001300261"/>
    </source>
</evidence>
<dbReference type="InterPro" id="IPR016181">
    <property type="entry name" value="Acyl_CoA_acyltransferase"/>
</dbReference>
<accession>A0ABT3R3E0</accession>
<proteinExistence type="predicted"/>
<dbReference type="Proteomes" id="UP001300261">
    <property type="component" value="Unassembled WGS sequence"/>
</dbReference>
<comment type="caution">
    <text evidence="4">The sequence shown here is derived from an EMBL/GenBank/DDBJ whole genome shotgun (WGS) entry which is preliminary data.</text>
</comment>
<dbReference type="SUPFAM" id="SSF55729">
    <property type="entry name" value="Acyl-CoA N-acyltransferases (Nat)"/>
    <property type="match status" value="1"/>
</dbReference>
<dbReference type="Pfam" id="PF13508">
    <property type="entry name" value="Acetyltransf_7"/>
    <property type="match status" value="1"/>
</dbReference>
<dbReference type="PANTHER" id="PTHR43877">
    <property type="entry name" value="AMINOALKYLPHOSPHONATE N-ACETYLTRANSFERASE-RELATED-RELATED"/>
    <property type="match status" value="1"/>
</dbReference>
<protein>
    <submittedName>
        <fullName evidence="4">GNAT family N-acetyltransferase</fullName>
        <ecNumber evidence="4">2.3.1.-</ecNumber>
    </submittedName>
</protein>
<evidence type="ECO:0000256" key="1">
    <source>
        <dbReference type="ARBA" id="ARBA00022679"/>
    </source>
</evidence>
<evidence type="ECO:0000259" key="3">
    <source>
        <dbReference type="PROSITE" id="PS51186"/>
    </source>
</evidence>
<dbReference type="CDD" id="cd04301">
    <property type="entry name" value="NAT_SF"/>
    <property type="match status" value="1"/>
</dbReference>
<name>A0ABT3R3E0_9HYPH</name>
<dbReference type="InterPro" id="IPR050832">
    <property type="entry name" value="Bact_Acetyltransf"/>
</dbReference>
<evidence type="ECO:0000313" key="4">
    <source>
        <dbReference type="EMBL" id="MCX2723774.1"/>
    </source>
</evidence>
<dbReference type="EC" id="2.3.1.-" evidence="4"/>
<dbReference type="GO" id="GO:0016746">
    <property type="term" value="F:acyltransferase activity"/>
    <property type="evidence" value="ECO:0007669"/>
    <property type="project" value="UniProtKB-KW"/>
</dbReference>
<gene>
    <name evidence="4" type="ORF">ON753_15580</name>
</gene>
<dbReference type="PROSITE" id="PS51186">
    <property type="entry name" value="GNAT"/>
    <property type="match status" value="1"/>
</dbReference>
<keyword evidence="2 4" id="KW-0012">Acyltransferase</keyword>
<organism evidence="4 5">
    <name type="scientific">Roseibium salinum</name>
    <dbReference type="NCBI Taxonomy" id="1604349"/>
    <lineage>
        <taxon>Bacteria</taxon>
        <taxon>Pseudomonadati</taxon>
        <taxon>Pseudomonadota</taxon>
        <taxon>Alphaproteobacteria</taxon>
        <taxon>Hyphomicrobiales</taxon>
        <taxon>Stappiaceae</taxon>
        <taxon>Roseibium</taxon>
    </lineage>
</organism>
<dbReference type="Gene3D" id="3.40.630.30">
    <property type="match status" value="1"/>
</dbReference>
<dbReference type="EMBL" id="JAPEVI010000003">
    <property type="protein sequence ID" value="MCX2723774.1"/>
    <property type="molecule type" value="Genomic_DNA"/>
</dbReference>
<evidence type="ECO:0000256" key="2">
    <source>
        <dbReference type="ARBA" id="ARBA00023315"/>
    </source>
</evidence>
<keyword evidence="1 4" id="KW-0808">Transferase</keyword>
<reference evidence="4 5" key="1">
    <citation type="journal article" date="2016" name="Int. J. Syst. Evol. Microbiol.">
        <title>Labrenzia salina sp. nov., isolated from the rhizosphere of the halophyte Arthrocnemum macrostachyum.</title>
        <authorList>
            <person name="Camacho M."/>
            <person name="Redondo-Gomez S."/>
            <person name="Rodriguez-Llorente I."/>
            <person name="Rohde M."/>
            <person name="Sproer C."/>
            <person name="Schumann P."/>
            <person name="Klenk H.P."/>
            <person name="Montero-Calasanz M.D.C."/>
        </authorList>
    </citation>
    <scope>NUCLEOTIDE SEQUENCE [LARGE SCALE GENOMIC DNA]</scope>
    <source>
        <strain evidence="4 5">DSM 29163</strain>
    </source>
</reference>
<sequence>MTFIVRASAPEDSDAVSGLLLKSYSELLRTAYEAQVLEKALPLITTARPDLLSCGSYYVAETGDGRIVGAGGWTRHSPTGRNETATNGNIRHFATDPDFARKGIGRTLMAQCIEEASKAGLAELNCYSTLNGESFYAACGFESVEDFPIELPGGVVFPSVRMVRKL</sequence>